<dbReference type="RefSeq" id="WP_155092561.1">
    <property type="nucleotide sequence ID" value="NZ_WMJX01000022.1"/>
</dbReference>
<accession>A0A6I3LIX9</accession>
<evidence type="ECO:0000313" key="2">
    <source>
        <dbReference type="EMBL" id="MTG98538.1"/>
    </source>
</evidence>
<feature type="signal peptide" evidence="1">
    <location>
        <begin position="1"/>
        <end position="27"/>
    </location>
</feature>
<evidence type="ECO:0000313" key="3">
    <source>
        <dbReference type="Proteomes" id="UP000438760"/>
    </source>
</evidence>
<feature type="chain" id="PRO_5026152391" evidence="1">
    <location>
        <begin position="28"/>
        <end position="117"/>
    </location>
</feature>
<keyword evidence="3" id="KW-1185">Reference proteome</keyword>
<protein>
    <submittedName>
        <fullName evidence="2">Uncharacterized protein</fullName>
    </submittedName>
</protein>
<reference evidence="2 3" key="1">
    <citation type="submission" date="2019-11" db="EMBL/GenBank/DDBJ databases">
        <title>Genome of Strain BIT-d1.</title>
        <authorList>
            <person name="Yang Y."/>
        </authorList>
    </citation>
    <scope>NUCLEOTIDE SEQUENCE [LARGE SCALE GENOMIC DNA]</scope>
    <source>
        <strain evidence="2 3">BIT-d1</strain>
    </source>
</reference>
<dbReference type="OrthoDB" id="9848747at2"/>
<keyword evidence="1" id="KW-0732">Signal</keyword>
<gene>
    <name evidence="2" type="ORF">GJV76_10445</name>
</gene>
<dbReference type="Proteomes" id="UP000438760">
    <property type="component" value="Unassembled WGS sequence"/>
</dbReference>
<organism evidence="2 3">
    <name type="scientific">Myroides albus</name>
    <dbReference type="NCBI Taxonomy" id="2562892"/>
    <lineage>
        <taxon>Bacteria</taxon>
        <taxon>Pseudomonadati</taxon>
        <taxon>Bacteroidota</taxon>
        <taxon>Flavobacteriia</taxon>
        <taxon>Flavobacteriales</taxon>
        <taxon>Flavobacteriaceae</taxon>
        <taxon>Myroides</taxon>
    </lineage>
</organism>
<proteinExistence type="predicted"/>
<dbReference type="AlphaFoldDB" id="A0A6I3LIX9"/>
<evidence type="ECO:0000256" key="1">
    <source>
        <dbReference type="SAM" id="SignalP"/>
    </source>
</evidence>
<dbReference type="EMBL" id="WMJX01000022">
    <property type="protein sequence ID" value="MTG98538.1"/>
    <property type="molecule type" value="Genomic_DNA"/>
</dbReference>
<name>A0A6I3LIX9_9FLAO</name>
<sequence>MKNYIKNLFTGLAVIAMLSVGAFTVNASELKKDSQKESPVVESIETVKAENGYSGKIYYRYLNESEEYVYELIDNVEQSDCTELISNERCTTFVDGIQRNLWGELAPGHYIPLYKEM</sequence>
<comment type="caution">
    <text evidence="2">The sequence shown here is derived from an EMBL/GenBank/DDBJ whole genome shotgun (WGS) entry which is preliminary data.</text>
</comment>